<dbReference type="Proteomes" id="UP000039865">
    <property type="component" value="Unassembled WGS sequence"/>
</dbReference>
<dbReference type="EMBL" id="CCKQ01008707">
    <property type="protein sequence ID" value="CDW80173.1"/>
    <property type="molecule type" value="Genomic_DNA"/>
</dbReference>
<feature type="transmembrane region" description="Helical" evidence="6">
    <location>
        <begin position="208"/>
        <end position="227"/>
    </location>
</feature>
<dbReference type="OMA" id="DFMFWTN"/>
<name>A0A078AH52_STYLE</name>
<feature type="transmembrane region" description="Helical" evidence="6">
    <location>
        <begin position="137"/>
        <end position="158"/>
    </location>
</feature>
<evidence type="ECO:0000256" key="6">
    <source>
        <dbReference type="SAM" id="Phobius"/>
    </source>
</evidence>
<protein>
    <submittedName>
        <fullName evidence="7">Udp-galactose transporter family protein</fullName>
    </submittedName>
</protein>
<dbReference type="GO" id="GO:0005789">
    <property type="term" value="C:endoplasmic reticulum membrane"/>
    <property type="evidence" value="ECO:0007669"/>
    <property type="project" value="TreeGrafter"/>
</dbReference>
<feature type="transmembrane region" description="Helical" evidence="6">
    <location>
        <begin position="247"/>
        <end position="273"/>
    </location>
</feature>
<keyword evidence="4 6" id="KW-1133">Transmembrane helix</keyword>
<dbReference type="InParanoid" id="A0A078AH52"/>
<dbReference type="AlphaFoldDB" id="A0A078AH52"/>
<dbReference type="Pfam" id="PF08449">
    <property type="entry name" value="UAA"/>
    <property type="match status" value="1"/>
</dbReference>
<dbReference type="SUPFAM" id="SSF103481">
    <property type="entry name" value="Multidrug resistance efflux transporter EmrE"/>
    <property type="match status" value="1"/>
</dbReference>
<sequence length="335" mass="37967">MIASKDRVRLMTCQQPRKRSNKADRQFNDEVFERPPQSVIDNLYCRLADKSRKMNVNVVIGFQNIVALAISTMILKATYKQSLANCLTRGDFVVGFLCFGSIYCSNFALKYVNYPFVVLSKSAKIMPVIILGSIRKVYTMHYSQYLLAVCISAGLIMFNSNKLKNLETDNLVGIILVISSLFFDGLTSSQTDKQHKSSGRDYAYSIMFSNNLVQLFSNIAFYIPQYMYQNDETIERIFNNNENLKDVIMIGVSGALGQIFIYLTISLFNSYLLTVITTTRKLFSVLLSNFSFNHHFTPIQWCGAGLVMCCTFAELTLGNAGKKPAHKKNDENKKE</sequence>
<keyword evidence="8" id="KW-1185">Reference proteome</keyword>
<gene>
    <name evidence="7" type="primary">Contig7916.g8450</name>
    <name evidence="7" type="ORF">STYLEM_9169</name>
</gene>
<accession>A0A078AH52</accession>
<organism evidence="7 8">
    <name type="scientific">Stylonychia lemnae</name>
    <name type="common">Ciliate</name>
    <dbReference type="NCBI Taxonomy" id="5949"/>
    <lineage>
        <taxon>Eukaryota</taxon>
        <taxon>Sar</taxon>
        <taxon>Alveolata</taxon>
        <taxon>Ciliophora</taxon>
        <taxon>Intramacronucleata</taxon>
        <taxon>Spirotrichea</taxon>
        <taxon>Stichotrichia</taxon>
        <taxon>Sporadotrichida</taxon>
        <taxon>Oxytrichidae</taxon>
        <taxon>Stylonychinae</taxon>
        <taxon>Stylonychia</taxon>
    </lineage>
</organism>
<evidence type="ECO:0000256" key="1">
    <source>
        <dbReference type="ARBA" id="ARBA00004141"/>
    </source>
</evidence>
<evidence type="ECO:0000256" key="5">
    <source>
        <dbReference type="ARBA" id="ARBA00023136"/>
    </source>
</evidence>
<feature type="transmembrane region" description="Helical" evidence="6">
    <location>
        <begin position="56"/>
        <end position="74"/>
    </location>
</feature>
<dbReference type="InterPro" id="IPR013657">
    <property type="entry name" value="SCL35B1-4/HUT1"/>
</dbReference>
<evidence type="ECO:0000313" key="8">
    <source>
        <dbReference type="Proteomes" id="UP000039865"/>
    </source>
</evidence>
<dbReference type="GO" id="GO:0022857">
    <property type="term" value="F:transmembrane transporter activity"/>
    <property type="evidence" value="ECO:0007669"/>
    <property type="project" value="TreeGrafter"/>
</dbReference>
<feature type="transmembrane region" description="Helical" evidence="6">
    <location>
        <begin position="94"/>
        <end position="116"/>
    </location>
</feature>
<evidence type="ECO:0000256" key="2">
    <source>
        <dbReference type="ARBA" id="ARBA00022448"/>
    </source>
</evidence>
<keyword evidence="2" id="KW-0813">Transport</keyword>
<keyword evidence="5 6" id="KW-0472">Membrane</keyword>
<feature type="transmembrane region" description="Helical" evidence="6">
    <location>
        <begin position="170"/>
        <end position="187"/>
    </location>
</feature>
<dbReference type="InterPro" id="IPR037185">
    <property type="entry name" value="EmrE-like"/>
</dbReference>
<evidence type="ECO:0000256" key="4">
    <source>
        <dbReference type="ARBA" id="ARBA00022989"/>
    </source>
</evidence>
<keyword evidence="3 6" id="KW-0812">Transmembrane</keyword>
<comment type="subcellular location">
    <subcellularLocation>
        <location evidence="1">Membrane</location>
        <topology evidence="1">Multi-pass membrane protein</topology>
    </subcellularLocation>
</comment>
<dbReference type="GO" id="GO:0000139">
    <property type="term" value="C:Golgi membrane"/>
    <property type="evidence" value="ECO:0007669"/>
    <property type="project" value="TreeGrafter"/>
</dbReference>
<proteinExistence type="predicted"/>
<dbReference type="FunCoup" id="A0A078AH52">
    <property type="interactions" value="467"/>
</dbReference>
<evidence type="ECO:0000313" key="7">
    <source>
        <dbReference type="EMBL" id="CDW80173.1"/>
    </source>
</evidence>
<dbReference type="OrthoDB" id="312226at2759"/>
<reference evidence="7 8" key="1">
    <citation type="submission" date="2014-06" db="EMBL/GenBank/DDBJ databases">
        <authorList>
            <person name="Swart Estienne"/>
        </authorList>
    </citation>
    <scope>NUCLEOTIDE SEQUENCE [LARGE SCALE GENOMIC DNA]</scope>
    <source>
        <strain evidence="7 8">130c</strain>
    </source>
</reference>
<dbReference type="PANTHER" id="PTHR10778">
    <property type="entry name" value="SOLUTE CARRIER FAMILY 35 MEMBER B"/>
    <property type="match status" value="1"/>
</dbReference>
<evidence type="ECO:0000256" key="3">
    <source>
        <dbReference type="ARBA" id="ARBA00022692"/>
    </source>
</evidence>